<evidence type="ECO:0000313" key="2">
    <source>
        <dbReference type="EMBL" id="EHI53682.1"/>
    </source>
</evidence>
<keyword evidence="1" id="KW-0812">Transmembrane</keyword>
<dbReference type="Proteomes" id="UP000006428">
    <property type="component" value="Unassembled WGS sequence"/>
</dbReference>
<evidence type="ECO:0000256" key="1">
    <source>
        <dbReference type="SAM" id="Phobius"/>
    </source>
</evidence>
<dbReference type="EMBL" id="AGVO01000015">
    <property type="protein sequence ID" value="EHI53682.1"/>
    <property type="molecule type" value="Genomic_DNA"/>
</dbReference>
<feature type="transmembrane region" description="Helical" evidence="1">
    <location>
        <begin position="59"/>
        <end position="81"/>
    </location>
</feature>
<organism evidence="2 3">
    <name type="scientific">Aeromonas salmonicida subsp. salmonicida 01-B526</name>
    <dbReference type="NCBI Taxonomy" id="1076135"/>
    <lineage>
        <taxon>Bacteria</taxon>
        <taxon>Pseudomonadati</taxon>
        <taxon>Pseudomonadota</taxon>
        <taxon>Gammaproteobacteria</taxon>
        <taxon>Aeromonadales</taxon>
        <taxon>Aeromonadaceae</taxon>
        <taxon>Aeromonas</taxon>
    </lineage>
</organism>
<evidence type="ECO:0000313" key="3">
    <source>
        <dbReference type="Proteomes" id="UP000006428"/>
    </source>
</evidence>
<keyword evidence="3" id="KW-1185">Reference proteome</keyword>
<sequence length="87" mass="9933">MTKRACLFIDDVYNSSYMRVLDVCPDTGPRGELVFAMITQAELTQMKSIPDLFGFNADYFGMFVLYFILLFLGGYFTGLIARKLGRH</sequence>
<dbReference type="RefSeq" id="WP_005311558.1">
    <property type="nucleotide sequence ID" value="NZ_AGVO01000015.1"/>
</dbReference>
<reference evidence="2 3" key="1">
    <citation type="journal article" date="2012" name="Front. Microbiol.">
        <title>Draft Genome Sequence of the Virulent Strain 01-B526 of the Fish Pathogen Aeromonas salmonicida.</title>
        <authorList>
            <person name="Charette S.J."/>
            <person name="Brochu F."/>
            <person name="Boyle B."/>
            <person name="Filion G."/>
            <person name="Tanaka K.H."/>
            <person name="Derome N."/>
        </authorList>
    </citation>
    <scope>NUCLEOTIDE SEQUENCE [LARGE SCALE GENOMIC DNA]</scope>
    <source>
        <strain evidence="2 3">01-B526</strain>
    </source>
</reference>
<keyword evidence="1" id="KW-0472">Membrane</keyword>
<comment type="caution">
    <text evidence="2">The sequence shown here is derived from an EMBL/GenBank/DDBJ whole genome shotgun (WGS) entry which is preliminary data.</text>
</comment>
<protein>
    <submittedName>
        <fullName evidence="2">Uncharacterized protein</fullName>
    </submittedName>
</protein>
<gene>
    <name evidence="2" type="ORF">IYQ_04448</name>
</gene>
<keyword evidence="1" id="KW-1133">Transmembrane helix</keyword>
<name>A0ABN0E381_AERSS</name>
<accession>A0ABN0E381</accession>
<proteinExistence type="predicted"/>